<accession>A0A821J1L4</accession>
<dbReference type="EMBL" id="CAJOBQ010012228">
    <property type="protein sequence ID" value="CAF4713030.1"/>
    <property type="molecule type" value="Genomic_DNA"/>
</dbReference>
<gene>
    <name evidence="1" type="ORF">TSG867_LOCUS33798</name>
</gene>
<sequence length="61" mass="7274">SYRIRPWNFSIIFSVGIRRSAFVYYLEMVSGIELNLGIFPSFILLEFVDLPLFTIWKWLVV</sequence>
<dbReference type="AlphaFoldDB" id="A0A821J1L4"/>
<dbReference type="Proteomes" id="UP000663862">
    <property type="component" value="Unassembled WGS sequence"/>
</dbReference>
<evidence type="ECO:0000313" key="1">
    <source>
        <dbReference type="EMBL" id="CAF4713030.1"/>
    </source>
</evidence>
<comment type="caution">
    <text evidence="1">The sequence shown here is derived from an EMBL/GenBank/DDBJ whole genome shotgun (WGS) entry which is preliminary data.</text>
</comment>
<reference evidence="1" key="1">
    <citation type="submission" date="2021-02" db="EMBL/GenBank/DDBJ databases">
        <authorList>
            <person name="Nowell W R."/>
        </authorList>
    </citation>
    <scope>NUCLEOTIDE SEQUENCE</scope>
</reference>
<feature type="non-terminal residue" evidence="1">
    <location>
        <position position="1"/>
    </location>
</feature>
<evidence type="ECO:0000313" key="2">
    <source>
        <dbReference type="Proteomes" id="UP000663862"/>
    </source>
</evidence>
<organism evidence="1 2">
    <name type="scientific">Rotaria socialis</name>
    <dbReference type="NCBI Taxonomy" id="392032"/>
    <lineage>
        <taxon>Eukaryota</taxon>
        <taxon>Metazoa</taxon>
        <taxon>Spiralia</taxon>
        <taxon>Gnathifera</taxon>
        <taxon>Rotifera</taxon>
        <taxon>Eurotatoria</taxon>
        <taxon>Bdelloidea</taxon>
        <taxon>Philodinida</taxon>
        <taxon>Philodinidae</taxon>
        <taxon>Rotaria</taxon>
    </lineage>
</organism>
<protein>
    <submittedName>
        <fullName evidence="1">Uncharacterized protein</fullName>
    </submittedName>
</protein>
<name>A0A821J1L4_9BILA</name>
<proteinExistence type="predicted"/>